<feature type="region of interest" description="Disordered" evidence="1">
    <location>
        <begin position="23"/>
        <end position="77"/>
    </location>
</feature>
<comment type="caution">
    <text evidence="2">The sequence shown here is derived from an EMBL/GenBank/DDBJ whole genome shotgun (WGS) entry which is preliminary data.</text>
</comment>
<dbReference type="Proteomes" id="UP000520814">
    <property type="component" value="Unassembled WGS sequence"/>
</dbReference>
<accession>A0A7W9SQ04</accession>
<proteinExistence type="predicted"/>
<dbReference type="RefSeq" id="WP_184193767.1">
    <property type="nucleotide sequence ID" value="NZ_JACHGW010000002.1"/>
</dbReference>
<dbReference type="AlphaFoldDB" id="A0A7W9SQ04"/>
<name>A0A7W9SQ04_ARMRO</name>
<evidence type="ECO:0008006" key="4">
    <source>
        <dbReference type="Google" id="ProtNLM"/>
    </source>
</evidence>
<feature type="compositionally biased region" description="Gly residues" evidence="1">
    <location>
        <begin position="62"/>
        <end position="77"/>
    </location>
</feature>
<organism evidence="2 3">
    <name type="scientific">Armatimonas rosea</name>
    <dbReference type="NCBI Taxonomy" id="685828"/>
    <lineage>
        <taxon>Bacteria</taxon>
        <taxon>Bacillati</taxon>
        <taxon>Armatimonadota</taxon>
        <taxon>Armatimonadia</taxon>
        <taxon>Armatimonadales</taxon>
        <taxon>Armatimonadaceae</taxon>
        <taxon>Armatimonas</taxon>
    </lineage>
</organism>
<evidence type="ECO:0000256" key="1">
    <source>
        <dbReference type="SAM" id="MobiDB-lite"/>
    </source>
</evidence>
<feature type="compositionally biased region" description="Basic and acidic residues" evidence="1">
    <location>
        <begin position="23"/>
        <end position="38"/>
    </location>
</feature>
<reference evidence="2 3" key="1">
    <citation type="submission" date="2020-08" db="EMBL/GenBank/DDBJ databases">
        <title>Genomic Encyclopedia of Type Strains, Phase IV (KMG-IV): sequencing the most valuable type-strain genomes for metagenomic binning, comparative biology and taxonomic classification.</title>
        <authorList>
            <person name="Goeker M."/>
        </authorList>
    </citation>
    <scope>NUCLEOTIDE SEQUENCE [LARGE SCALE GENOMIC DNA]</scope>
    <source>
        <strain evidence="2 3">DSM 23562</strain>
    </source>
</reference>
<sequence>MRKLALFGLTTLLLGSLVVGCSKEEDPGPKLGEIKTSDGKPLPAEAASATRPQNPFEAAGVAGPGGMKKGAQGGAPK</sequence>
<dbReference type="EMBL" id="JACHGW010000002">
    <property type="protein sequence ID" value="MBB6049874.1"/>
    <property type="molecule type" value="Genomic_DNA"/>
</dbReference>
<evidence type="ECO:0000313" key="3">
    <source>
        <dbReference type="Proteomes" id="UP000520814"/>
    </source>
</evidence>
<keyword evidence="3" id="KW-1185">Reference proteome</keyword>
<dbReference type="PROSITE" id="PS51257">
    <property type="entry name" value="PROKAR_LIPOPROTEIN"/>
    <property type="match status" value="1"/>
</dbReference>
<gene>
    <name evidence="2" type="ORF">HNQ39_001665</name>
</gene>
<protein>
    <recommendedName>
        <fullName evidence="4">Lipoprotein</fullName>
    </recommendedName>
</protein>
<evidence type="ECO:0000313" key="2">
    <source>
        <dbReference type="EMBL" id="MBB6049874.1"/>
    </source>
</evidence>